<dbReference type="InterPro" id="IPR011990">
    <property type="entry name" value="TPR-like_helical_dom_sf"/>
</dbReference>
<organism evidence="2 3">
    <name type="scientific">Magallana gigas</name>
    <name type="common">Pacific oyster</name>
    <name type="synonym">Crassostrea gigas</name>
    <dbReference type="NCBI Taxonomy" id="29159"/>
    <lineage>
        <taxon>Eukaryota</taxon>
        <taxon>Metazoa</taxon>
        <taxon>Spiralia</taxon>
        <taxon>Lophotrochozoa</taxon>
        <taxon>Mollusca</taxon>
        <taxon>Bivalvia</taxon>
        <taxon>Autobranchia</taxon>
        <taxon>Pteriomorphia</taxon>
        <taxon>Ostreida</taxon>
        <taxon>Ostreoidea</taxon>
        <taxon>Ostreidae</taxon>
        <taxon>Magallana</taxon>
    </lineage>
</organism>
<keyword evidence="3" id="KW-1185">Reference proteome</keyword>
<keyword evidence="1" id="KW-0802">TPR repeat</keyword>
<dbReference type="SMART" id="SM00028">
    <property type="entry name" value="TPR"/>
    <property type="match status" value="2"/>
</dbReference>
<dbReference type="InterPro" id="IPR019734">
    <property type="entry name" value="TPR_rpt"/>
</dbReference>
<evidence type="ECO:0008006" key="4">
    <source>
        <dbReference type="Google" id="ProtNLM"/>
    </source>
</evidence>
<reference evidence="2" key="1">
    <citation type="submission" date="2022-08" db="UniProtKB">
        <authorList>
            <consortium name="EnsemblMetazoa"/>
        </authorList>
    </citation>
    <scope>IDENTIFICATION</scope>
    <source>
        <strain evidence="2">05x7-T-G4-1.051#20</strain>
    </source>
</reference>
<dbReference type="OrthoDB" id="2017782at2759"/>
<proteinExistence type="predicted"/>
<dbReference type="PROSITE" id="PS50293">
    <property type="entry name" value="TPR_REGION"/>
    <property type="match status" value="1"/>
</dbReference>
<dbReference type="EnsemblMetazoa" id="G6843.5">
    <property type="protein sequence ID" value="G6843.5:cds"/>
    <property type="gene ID" value="G6843"/>
</dbReference>
<dbReference type="Proteomes" id="UP000005408">
    <property type="component" value="Unassembled WGS sequence"/>
</dbReference>
<protein>
    <recommendedName>
        <fullName evidence="4">Tetratricopeptide repeat protein 32</fullName>
    </recommendedName>
</protein>
<dbReference type="PROSITE" id="PS50005">
    <property type="entry name" value="TPR"/>
    <property type="match status" value="1"/>
</dbReference>
<feature type="repeat" description="TPR" evidence="1">
    <location>
        <begin position="82"/>
        <end position="115"/>
    </location>
</feature>
<dbReference type="Pfam" id="PF00515">
    <property type="entry name" value="TPR_1"/>
    <property type="match status" value="1"/>
</dbReference>
<dbReference type="PANTHER" id="PTHR47059">
    <property type="entry name" value="TETRATRICOPEPTIDE REPEAT PROTEIN 32"/>
    <property type="match status" value="1"/>
</dbReference>
<dbReference type="OMA" id="MEEDNSQ"/>
<dbReference type="SUPFAM" id="SSF48452">
    <property type="entry name" value="TPR-like"/>
    <property type="match status" value="1"/>
</dbReference>
<dbReference type="PANTHER" id="PTHR47059:SF1">
    <property type="entry name" value="TETRATRICOPEPTIDE REPEAT PROTEIN 32"/>
    <property type="match status" value="1"/>
</dbReference>
<evidence type="ECO:0000313" key="3">
    <source>
        <dbReference type="Proteomes" id="UP000005408"/>
    </source>
</evidence>
<dbReference type="Gene3D" id="1.25.40.10">
    <property type="entry name" value="Tetratricopeptide repeat domain"/>
    <property type="match status" value="1"/>
</dbReference>
<sequence>MEEAERIFEEAKSHESNSNNLIASDLYTEFINQALACPNRQSLSEKLALAFNNRGFLKYKAVDFDGAITDYTESLKLNTSSCITYYNRGTVLYRLSKFDDAIMDMKKALSLDPSFEPAQTGLRCAQQDRENKLKRGW</sequence>
<accession>A0A8W8NUK6</accession>
<evidence type="ECO:0000256" key="1">
    <source>
        <dbReference type="PROSITE-ProRule" id="PRU00339"/>
    </source>
</evidence>
<dbReference type="EnsemblMetazoa" id="G6843.4">
    <property type="protein sequence ID" value="G6843.4:cds"/>
    <property type="gene ID" value="G6843"/>
</dbReference>
<dbReference type="AlphaFoldDB" id="A0A8W8NUK6"/>
<evidence type="ECO:0000313" key="2">
    <source>
        <dbReference type="EnsemblMetazoa" id="G6843.5:cds"/>
    </source>
</evidence>
<name>A0A8W8NUK6_MAGGI</name>